<organism evidence="1 2">
    <name type="scientific">Diphasiastrum complanatum</name>
    <name type="common">Issler's clubmoss</name>
    <name type="synonym">Lycopodium complanatum</name>
    <dbReference type="NCBI Taxonomy" id="34168"/>
    <lineage>
        <taxon>Eukaryota</taxon>
        <taxon>Viridiplantae</taxon>
        <taxon>Streptophyta</taxon>
        <taxon>Embryophyta</taxon>
        <taxon>Tracheophyta</taxon>
        <taxon>Lycopodiopsida</taxon>
        <taxon>Lycopodiales</taxon>
        <taxon>Lycopodiaceae</taxon>
        <taxon>Lycopodioideae</taxon>
        <taxon>Diphasiastrum</taxon>
    </lineage>
</organism>
<sequence length="426" mass="45821">MLRVCTPSHWSLRCHTLHSSAGQDIAILSQWRHELASNSKAPNNFVCLCTSEAVNWKTLSSDRVVKVAKANAMPLNVPLLAPFTIASTKLEHVQNVAIRVELSDGSIGWGESPTLPPVTAEDQQAALSAASLTCGLLEQNSDMSSHQLFTFVGSTLPGHRFASVRAGVEMALIDAIAHCAGVSLWQFFGGSSNHVITDITIPICNPEEAAALAGSYALRGFDTLKVKVGGRSIEADITMLKAIRRSHPECSLILDANGGYDADEALDFLKLLDDACLTPALFEQPVPRDDWKGLGEVNRKAKEMYGVSVAADESCRNLLDAEIIIKEQLAEVVNIKLAKSGVMGAMEIVTAVKNAGLNLMIGGMVETRLAMGFAAHFAAGLGCFKFIDLDTPLLLSRDPIHDGYEVQGPKYILDNCEGHGGWLSWP</sequence>
<proteinExistence type="predicted"/>
<dbReference type="Proteomes" id="UP001162992">
    <property type="component" value="Chromosome 2"/>
</dbReference>
<comment type="caution">
    <text evidence="1">The sequence shown here is derived from an EMBL/GenBank/DDBJ whole genome shotgun (WGS) entry which is preliminary data.</text>
</comment>
<evidence type="ECO:0000313" key="2">
    <source>
        <dbReference type="Proteomes" id="UP001162992"/>
    </source>
</evidence>
<accession>A0ACC2EIU1</accession>
<reference evidence="2" key="1">
    <citation type="journal article" date="2024" name="Proc. Natl. Acad. Sci. U.S.A.">
        <title>Extraordinary preservation of gene collinearity over three hundred million years revealed in homosporous lycophytes.</title>
        <authorList>
            <person name="Li C."/>
            <person name="Wickell D."/>
            <person name="Kuo L.Y."/>
            <person name="Chen X."/>
            <person name="Nie B."/>
            <person name="Liao X."/>
            <person name="Peng D."/>
            <person name="Ji J."/>
            <person name="Jenkins J."/>
            <person name="Williams M."/>
            <person name="Shu S."/>
            <person name="Plott C."/>
            <person name="Barry K."/>
            <person name="Rajasekar S."/>
            <person name="Grimwood J."/>
            <person name="Han X."/>
            <person name="Sun S."/>
            <person name="Hou Z."/>
            <person name="He W."/>
            <person name="Dai G."/>
            <person name="Sun C."/>
            <person name="Schmutz J."/>
            <person name="Leebens-Mack J.H."/>
            <person name="Li F.W."/>
            <person name="Wang L."/>
        </authorList>
    </citation>
    <scope>NUCLEOTIDE SEQUENCE [LARGE SCALE GENOMIC DNA]</scope>
    <source>
        <strain evidence="2">cv. PW_Plant_1</strain>
    </source>
</reference>
<gene>
    <name evidence="1" type="ORF">O6H91_02G099700</name>
</gene>
<keyword evidence="2" id="KW-1185">Reference proteome</keyword>
<evidence type="ECO:0000313" key="1">
    <source>
        <dbReference type="EMBL" id="KAJ7566374.1"/>
    </source>
</evidence>
<dbReference type="EMBL" id="CM055093">
    <property type="protein sequence ID" value="KAJ7566374.1"/>
    <property type="molecule type" value="Genomic_DNA"/>
</dbReference>
<protein>
    <submittedName>
        <fullName evidence="1">Uncharacterized protein</fullName>
    </submittedName>
</protein>
<name>A0ACC2EIU1_DIPCM</name>